<evidence type="ECO:0000313" key="1">
    <source>
        <dbReference type="EMBL" id="MDK9556096.1"/>
    </source>
</evidence>
<protein>
    <submittedName>
        <fullName evidence="1">Uncharacterized protein</fullName>
    </submittedName>
</protein>
<keyword evidence="2" id="KW-1185">Reference proteome</keyword>
<name>A0ABT7H6W1_9GAMM</name>
<comment type="caution">
    <text evidence="1">The sequence shown here is derived from an EMBL/GenBank/DDBJ whole genome shotgun (WGS) entry which is preliminary data.</text>
</comment>
<dbReference type="RefSeq" id="WP_285366851.1">
    <property type="nucleotide sequence ID" value="NZ_JASSQD010000001.1"/>
</dbReference>
<accession>A0ABT7H6W1</accession>
<proteinExistence type="predicted"/>
<dbReference type="Proteomes" id="UP001223547">
    <property type="component" value="Unassembled WGS sequence"/>
</dbReference>
<reference evidence="1 2" key="1">
    <citation type="submission" date="2023-05" db="EMBL/GenBank/DDBJ databases">
        <title>Marinobacter albus sp. nov., a marine bacterium isolated from sand in a coastal intertidal zone of huludao.</title>
        <authorList>
            <person name="Deng T."/>
        </authorList>
    </citation>
    <scope>NUCLEOTIDE SEQUENCE [LARGE SCALE GENOMIC DNA]</scope>
    <source>
        <strain evidence="1 2">M216</strain>
    </source>
</reference>
<dbReference type="EMBL" id="JASSQD010000001">
    <property type="protein sequence ID" value="MDK9556096.1"/>
    <property type="molecule type" value="Genomic_DNA"/>
</dbReference>
<evidence type="ECO:0000313" key="2">
    <source>
        <dbReference type="Proteomes" id="UP001223547"/>
    </source>
</evidence>
<organism evidence="1 2">
    <name type="scientific">Marinobacter albus</name>
    <dbReference type="NCBI Taxonomy" id="3030833"/>
    <lineage>
        <taxon>Bacteria</taxon>
        <taxon>Pseudomonadati</taxon>
        <taxon>Pseudomonadota</taxon>
        <taxon>Gammaproteobacteria</taxon>
        <taxon>Pseudomonadales</taxon>
        <taxon>Marinobacteraceae</taxon>
        <taxon>Marinobacter</taxon>
    </lineage>
</organism>
<sequence length="180" mass="20847">MKYSKAMERVRSGEMSRSDLVRLKRNAEQKLATGDTEAQQVLDAINNATPTDSYVLFMGFCPGADFSERLDTEWKEQGICRFDYLESEHQVVRFNSICQGDLVVLKKRETFGRTMKLYGHGRVKAVAYDEDQIRYLKMDWSDQDQVIEVPLMGCNSTVDVKSIEMVEDEMPQEFYAWLEV</sequence>
<gene>
    <name evidence="1" type="ORF">QQF73_00565</name>
</gene>